<feature type="compositionally biased region" description="Basic and acidic residues" evidence="1">
    <location>
        <begin position="36"/>
        <end position="47"/>
    </location>
</feature>
<dbReference type="Proteomes" id="UP001187315">
    <property type="component" value="Unassembled WGS sequence"/>
</dbReference>
<name>A0AA88MYH9_TACVA</name>
<evidence type="ECO:0000256" key="1">
    <source>
        <dbReference type="SAM" id="MobiDB-lite"/>
    </source>
</evidence>
<organism evidence="2 3">
    <name type="scientific">Tachysurus vachellii</name>
    <name type="common">Darkbarbel catfish</name>
    <name type="synonym">Pelteobagrus vachellii</name>
    <dbReference type="NCBI Taxonomy" id="175792"/>
    <lineage>
        <taxon>Eukaryota</taxon>
        <taxon>Metazoa</taxon>
        <taxon>Chordata</taxon>
        <taxon>Craniata</taxon>
        <taxon>Vertebrata</taxon>
        <taxon>Euteleostomi</taxon>
        <taxon>Actinopterygii</taxon>
        <taxon>Neopterygii</taxon>
        <taxon>Teleostei</taxon>
        <taxon>Ostariophysi</taxon>
        <taxon>Siluriformes</taxon>
        <taxon>Bagridae</taxon>
        <taxon>Tachysurus</taxon>
    </lineage>
</organism>
<accession>A0AA88MYH9</accession>
<evidence type="ECO:0000313" key="2">
    <source>
        <dbReference type="EMBL" id="KAK2845398.1"/>
    </source>
</evidence>
<gene>
    <name evidence="2" type="ORF">Q7C36_010252</name>
</gene>
<reference evidence="2" key="1">
    <citation type="submission" date="2023-08" db="EMBL/GenBank/DDBJ databases">
        <title>Pelteobagrus vachellii genome.</title>
        <authorList>
            <person name="Liu H."/>
        </authorList>
    </citation>
    <scope>NUCLEOTIDE SEQUENCE</scope>
    <source>
        <strain evidence="2">PRFRI_2022a</strain>
        <tissue evidence="2">Muscle</tissue>
    </source>
</reference>
<proteinExistence type="predicted"/>
<keyword evidence="3" id="KW-1185">Reference proteome</keyword>
<dbReference type="AlphaFoldDB" id="A0AA88MYH9"/>
<sequence length="79" mass="9176">MCRLIWVEMTDVMRLPGLTERRRLALWRAHDLRGDTYDGARAADHGKATSVGDRATRDATDETRRDETNDDDERTVTWK</sequence>
<evidence type="ECO:0000313" key="3">
    <source>
        <dbReference type="Proteomes" id="UP001187315"/>
    </source>
</evidence>
<dbReference type="EMBL" id="JAVHJS010000010">
    <property type="protein sequence ID" value="KAK2845398.1"/>
    <property type="molecule type" value="Genomic_DNA"/>
</dbReference>
<comment type="caution">
    <text evidence="2">The sequence shown here is derived from an EMBL/GenBank/DDBJ whole genome shotgun (WGS) entry which is preliminary data.</text>
</comment>
<feature type="region of interest" description="Disordered" evidence="1">
    <location>
        <begin position="36"/>
        <end position="79"/>
    </location>
</feature>
<feature type="compositionally biased region" description="Basic and acidic residues" evidence="1">
    <location>
        <begin position="54"/>
        <end position="67"/>
    </location>
</feature>
<protein>
    <submittedName>
        <fullName evidence="2">Uncharacterized protein</fullName>
    </submittedName>
</protein>